<feature type="domain" description="TonB-dependent receptor-like beta-barrel" evidence="13">
    <location>
        <begin position="178"/>
        <end position="595"/>
    </location>
</feature>
<dbReference type="InterPro" id="IPR000531">
    <property type="entry name" value="Beta-barrel_TonB"/>
</dbReference>
<comment type="subcellular location">
    <subcellularLocation>
        <location evidence="1 10">Cell outer membrane</location>
        <topology evidence="1 10">Multi-pass membrane protein</topology>
    </subcellularLocation>
</comment>
<feature type="domain" description="TonB-dependent receptor plug" evidence="14">
    <location>
        <begin position="46"/>
        <end position="152"/>
    </location>
</feature>
<evidence type="ECO:0000256" key="8">
    <source>
        <dbReference type="ARBA" id="ARBA00023136"/>
    </source>
</evidence>
<dbReference type="Pfam" id="PF00593">
    <property type="entry name" value="TonB_dep_Rec_b-barrel"/>
    <property type="match status" value="1"/>
</dbReference>
<evidence type="ECO:0000256" key="11">
    <source>
        <dbReference type="RuleBase" id="RU003357"/>
    </source>
</evidence>
<keyword evidence="6" id="KW-0406">Ion transport</keyword>
<dbReference type="GO" id="GO:0015889">
    <property type="term" value="P:cobalamin transport"/>
    <property type="evidence" value="ECO:0007669"/>
    <property type="project" value="TreeGrafter"/>
</dbReference>
<dbReference type="InterPro" id="IPR039426">
    <property type="entry name" value="TonB-dep_rcpt-like"/>
</dbReference>
<evidence type="ECO:0000256" key="5">
    <source>
        <dbReference type="ARBA" id="ARBA00022729"/>
    </source>
</evidence>
<organism evidence="15 16">
    <name type="scientific">Gemmobacter megaterium</name>
    <dbReference type="NCBI Taxonomy" id="1086013"/>
    <lineage>
        <taxon>Bacteria</taxon>
        <taxon>Pseudomonadati</taxon>
        <taxon>Pseudomonadota</taxon>
        <taxon>Alphaproteobacteria</taxon>
        <taxon>Rhodobacterales</taxon>
        <taxon>Paracoccaceae</taxon>
        <taxon>Gemmobacter</taxon>
    </lineage>
</organism>
<evidence type="ECO:0000256" key="4">
    <source>
        <dbReference type="ARBA" id="ARBA00022692"/>
    </source>
</evidence>
<dbReference type="OrthoDB" id="9760333at2"/>
<evidence type="ECO:0000313" key="15">
    <source>
        <dbReference type="EMBL" id="SIS55922.1"/>
    </source>
</evidence>
<feature type="signal peptide" evidence="12">
    <location>
        <begin position="1"/>
        <end position="20"/>
    </location>
</feature>
<dbReference type="GO" id="GO:0006811">
    <property type="term" value="P:monoatomic ion transport"/>
    <property type="evidence" value="ECO:0007669"/>
    <property type="project" value="UniProtKB-KW"/>
</dbReference>
<dbReference type="CDD" id="cd01347">
    <property type="entry name" value="ligand_gated_channel"/>
    <property type="match status" value="1"/>
</dbReference>
<evidence type="ECO:0000313" key="16">
    <source>
        <dbReference type="Proteomes" id="UP000186141"/>
    </source>
</evidence>
<keyword evidence="16" id="KW-1185">Reference proteome</keyword>
<keyword evidence="2 10" id="KW-0813">Transport</keyword>
<evidence type="ECO:0000259" key="13">
    <source>
        <dbReference type="Pfam" id="PF00593"/>
    </source>
</evidence>
<keyword evidence="8 10" id="KW-0472">Membrane</keyword>
<dbReference type="Pfam" id="PF07715">
    <property type="entry name" value="Plug"/>
    <property type="match status" value="1"/>
</dbReference>
<sequence>MPRQAVSFITLLAAAPLALASPLAAQVVTLDEIVLSANRTPAELARTGLSVSVVTAEDLEKAGDLQLSDYLARLPGVGVVQSGPAGTSANLRIRGAEPRYVAVYVDGIRVDDPTGIASEFDFGAMSTADIGRVEVLRGSQSALWGSSAVGGVINITSRKALKDGLSQEAAIEGGSYGTVAGRYGLGYKTDRVETHFTLSHRRTKGFSAYDTLPPNPALEPDGMEATRLSFGARYALTDAVALGVSAFAQTTEHDYDGWGADAANIQKRKEWGARVFGEWSVGNSTHVLDVTRYRISRDQFAAGVPDGSFTGVRTGLSYQGTTEFSNTFTLVYGADSMKETAFNASLPTGGSTRISGVYVQGLFRPIDTLDISASLRRDDNSRFGGHSSGRLALAWQAAPGLTLRGAASTGFRAPSLYEQFGDPTWGIAANPGVGPEKSRSFEIGADYAMAGGASFGLTLFHIDVDNAITYCGARASACVTPLPGGFTNLYENAPGRSKRRGLELSGALPLGERADLGLAYTYTDARNPAGARLARVPRHALSLSLDGKLSERLTGQLSLRHSAGRTDVADFTVVNAGFSYALGADTALSLRVENLFDKAYQTVPGYGTSGRAVYVGLKTSF</sequence>
<comment type="similarity">
    <text evidence="10 11">Belongs to the TonB-dependent receptor family.</text>
</comment>
<keyword evidence="5 12" id="KW-0732">Signal</keyword>
<evidence type="ECO:0000256" key="6">
    <source>
        <dbReference type="ARBA" id="ARBA00023065"/>
    </source>
</evidence>
<evidence type="ECO:0000256" key="10">
    <source>
        <dbReference type="PROSITE-ProRule" id="PRU01360"/>
    </source>
</evidence>
<keyword evidence="3 10" id="KW-1134">Transmembrane beta strand</keyword>
<gene>
    <name evidence="15" type="ORF">SAMN05421774_101190</name>
</gene>
<dbReference type="EMBL" id="FTOT01000001">
    <property type="protein sequence ID" value="SIS55922.1"/>
    <property type="molecule type" value="Genomic_DNA"/>
</dbReference>
<dbReference type="PROSITE" id="PS52016">
    <property type="entry name" value="TONB_DEPENDENT_REC_3"/>
    <property type="match status" value="1"/>
</dbReference>
<evidence type="ECO:0000256" key="12">
    <source>
        <dbReference type="SAM" id="SignalP"/>
    </source>
</evidence>
<dbReference type="Gene3D" id="2.170.130.10">
    <property type="entry name" value="TonB-dependent receptor, plug domain"/>
    <property type="match status" value="1"/>
</dbReference>
<dbReference type="Gene3D" id="2.40.170.20">
    <property type="entry name" value="TonB-dependent receptor, beta-barrel domain"/>
    <property type="match status" value="1"/>
</dbReference>
<feature type="chain" id="PRO_5012387981" evidence="12">
    <location>
        <begin position="21"/>
        <end position="621"/>
    </location>
</feature>
<evidence type="ECO:0000259" key="14">
    <source>
        <dbReference type="Pfam" id="PF07715"/>
    </source>
</evidence>
<dbReference type="InterPro" id="IPR037066">
    <property type="entry name" value="Plug_dom_sf"/>
</dbReference>
<keyword evidence="9 10" id="KW-0998">Cell outer membrane</keyword>
<evidence type="ECO:0000256" key="3">
    <source>
        <dbReference type="ARBA" id="ARBA00022452"/>
    </source>
</evidence>
<name>A0A1N7K2U5_9RHOB</name>
<dbReference type="Proteomes" id="UP000186141">
    <property type="component" value="Unassembled WGS sequence"/>
</dbReference>
<dbReference type="RefSeq" id="WP_076527809.1">
    <property type="nucleotide sequence ID" value="NZ_BMEH01000001.1"/>
</dbReference>
<dbReference type="InterPro" id="IPR036942">
    <property type="entry name" value="Beta-barrel_TonB_sf"/>
</dbReference>
<evidence type="ECO:0000256" key="2">
    <source>
        <dbReference type="ARBA" id="ARBA00022448"/>
    </source>
</evidence>
<dbReference type="AlphaFoldDB" id="A0A1N7K2U5"/>
<reference evidence="15 16" key="1">
    <citation type="submission" date="2017-01" db="EMBL/GenBank/DDBJ databases">
        <authorList>
            <person name="Mah S.A."/>
            <person name="Swanson W.J."/>
            <person name="Moy G.W."/>
            <person name="Vacquier V.D."/>
        </authorList>
    </citation>
    <scope>NUCLEOTIDE SEQUENCE [LARGE SCALE GENOMIC DNA]</scope>
    <source>
        <strain evidence="15 16">DSM 26375</strain>
    </source>
</reference>
<keyword evidence="4 10" id="KW-0812">Transmembrane</keyword>
<accession>A0A1N7K2U5</accession>
<evidence type="ECO:0000256" key="9">
    <source>
        <dbReference type="ARBA" id="ARBA00023237"/>
    </source>
</evidence>
<evidence type="ECO:0000256" key="7">
    <source>
        <dbReference type="ARBA" id="ARBA00023077"/>
    </source>
</evidence>
<dbReference type="InterPro" id="IPR012910">
    <property type="entry name" value="Plug_dom"/>
</dbReference>
<keyword evidence="7 11" id="KW-0798">TonB box</keyword>
<dbReference type="PANTHER" id="PTHR30069">
    <property type="entry name" value="TONB-DEPENDENT OUTER MEMBRANE RECEPTOR"/>
    <property type="match status" value="1"/>
</dbReference>
<dbReference type="STRING" id="1086013.SAMN05421774_101190"/>
<proteinExistence type="inferred from homology"/>
<dbReference type="PANTHER" id="PTHR30069:SF53">
    <property type="entry name" value="COLICIN I RECEPTOR-RELATED"/>
    <property type="match status" value="1"/>
</dbReference>
<dbReference type="SUPFAM" id="SSF56935">
    <property type="entry name" value="Porins"/>
    <property type="match status" value="1"/>
</dbReference>
<protein>
    <submittedName>
        <fullName evidence="15">Vitamin B12 transporter</fullName>
    </submittedName>
</protein>
<evidence type="ECO:0000256" key="1">
    <source>
        <dbReference type="ARBA" id="ARBA00004571"/>
    </source>
</evidence>
<dbReference type="GO" id="GO:0009279">
    <property type="term" value="C:cell outer membrane"/>
    <property type="evidence" value="ECO:0007669"/>
    <property type="project" value="UniProtKB-SubCell"/>
</dbReference>